<evidence type="ECO:0000313" key="3">
    <source>
        <dbReference type="Proteomes" id="UP000094056"/>
    </source>
</evidence>
<protein>
    <submittedName>
        <fullName evidence="2">Uncharacterized protein</fullName>
    </submittedName>
</protein>
<keyword evidence="1" id="KW-0472">Membrane</keyword>
<reference evidence="2 3" key="1">
    <citation type="submission" date="2016-07" db="EMBL/GenBank/DDBJ databases">
        <title>Draft genome of Scalindua rubra, obtained from a brine-seawater interface in the Red Sea, sheds light on salt adaptation in anammox bacteria.</title>
        <authorList>
            <person name="Speth D.R."/>
            <person name="Lagkouvardos I."/>
            <person name="Wang Y."/>
            <person name="Qian P.-Y."/>
            <person name="Dutilh B.E."/>
            <person name="Jetten M.S."/>
        </authorList>
    </citation>
    <scope>NUCLEOTIDE SEQUENCE [LARGE SCALE GENOMIC DNA]</scope>
    <source>
        <strain evidence="2">BSI-1</strain>
    </source>
</reference>
<feature type="transmembrane region" description="Helical" evidence="1">
    <location>
        <begin position="82"/>
        <end position="103"/>
    </location>
</feature>
<keyword evidence="1" id="KW-1133">Transmembrane helix</keyword>
<proteinExistence type="predicted"/>
<keyword evidence="1" id="KW-0812">Transmembrane</keyword>
<evidence type="ECO:0000256" key="1">
    <source>
        <dbReference type="SAM" id="Phobius"/>
    </source>
</evidence>
<feature type="transmembrane region" description="Helical" evidence="1">
    <location>
        <begin position="12"/>
        <end position="34"/>
    </location>
</feature>
<feature type="transmembrane region" description="Helical" evidence="1">
    <location>
        <begin position="109"/>
        <end position="129"/>
    </location>
</feature>
<sequence>MKNKTFSPISLLRWIVFLPGALGAAWLAWILINFLGRFSLGYVGIQSDSFLGQFYFNTAGHAAMGAAFVFVGAYITPSHRKVVAYCFAGIGLVISGFMLFPSIAVKNYWAIWGSLCVVLGIGAVTYSIYQGEIKTD</sequence>
<organism evidence="2 3">
    <name type="scientific">Candidatus Scalindua rubra</name>
    <dbReference type="NCBI Taxonomy" id="1872076"/>
    <lineage>
        <taxon>Bacteria</taxon>
        <taxon>Pseudomonadati</taxon>
        <taxon>Planctomycetota</taxon>
        <taxon>Candidatus Brocadiia</taxon>
        <taxon>Candidatus Brocadiales</taxon>
        <taxon>Candidatus Scalinduaceae</taxon>
        <taxon>Candidatus Scalindua</taxon>
    </lineage>
</organism>
<gene>
    <name evidence="2" type="ORF">SCARUB_02584</name>
</gene>
<comment type="caution">
    <text evidence="2">The sequence shown here is derived from an EMBL/GenBank/DDBJ whole genome shotgun (WGS) entry which is preliminary data.</text>
</comment>
<evidence type="ECO:0000313" key="2">
    <source>
        <dbReference type="EMBL" id="ODS32282.1"/>
    </source>
</evidence>
<name>A0A1E3X9J5_9BACT</name>
<dbReference type="Proteomes" id="UP000094056">
    <property type="component" value="Unassembled WGS sequence"/>
</dbReference>
<accession>A0A1E3X9J5</accession>
<dbReference type="EMBL" id="MAYW01000069">
    <property type="protein sequence ID" value="ODS32282.1"/>
    <property type="molecule type" value="Genomic_DNA"/>
</dbReference>
<feature type="transmembrane region" description="Helical" evidence="1">
    <location>
        <begin position="54"/>
        <end position="75"/>
    </location>
</feature>
<dbReference type="AlphaFoldDB" id="A0A1E3X9J5"/>